<dbReference type="InterPro" id="IPR027417">
    <property type="entry name" value="P-loop_NTPase"/>
</dbReference>
<dbReference type="InterPro" id="IPR039421">
    <property type="entry name" value="Type_1_exporter"/>
</dbReference>
<evidence type="ECO:0000256" key="12">
    <source>
        <dbReference type="SAM" id="Phobius"/>
    </source>
</evidence>
<evidence type="ECO:0000256" key="8">
    <source>
        <dbReference type="ARBA" id="ARBA00022989"/>
    </source>
</evidence>
<dbReference type="CDD" id="cd18578">
    <property type="entry name" value="ABC_6TM_Pgp_ABCB1_D2_like"/>
    <property type="match status" value="1"/>
</dbReference>
<dbReference type="GO" id="GO:0010329">
    <property type="term" value="F:auxin efflux transmembrane transporter activity"/>
    <property type="evidence" value="ECO:0007669"/>
    <property type="project" value="UniProtKB-ARBA"/>
</dbReference>
<dbReference type="InterPro" id="IPR036640">
    <property type="entry name" value="ABC1_TM_sf"/>
</dbReference>
<dbReference type="Pfam" id="PF00664">
    <property type="entry name" value="ABC_membrane"/>
    <property type="match status" value="2"/>
</dbReference>
<keyword evidence="5" id="KW-0677">Repeat</keyword>
<feature type="domain" description="ABC transmembrane type-1" evidence="14">
    <location>
        <begin position="2"/>
        <end position="285"/>
    </location>
</feature>
<dbReference type="InterPro" id="IPR003593">
    <property type="entry name" value="AAA+_ATPase"/>
</dbReference>
<dbReference type="Gene3D" id="3.40.50.300">
    <property type="entry name" value="P-loop containing nucleotide triphosphate hydrolases"/>
    <property type="match status" value="3"/>
</dbReference>
<dbReference type="GO" id="GO:0005524">
    <property type="term" value="F:ATP binding"/>
    <property type="evidence" value="ECO:0007669"/>
    <property type="project" value="UniProtKB-KW"/>
</dbReference>
<keyword evidence="6" id="KW-0547">Nucleotide-binding</keyword>
<feature type="transmembrane region" description="Helical" evidence="12">
    <location>
        <begin position="225"/>
        <end position="246"/>
    </location>
</feature>
<evidence type="ECO:0000256" key="3">
    <source>
        <dbReference type="ARBA" id="ARBA00022448"/>
    </source>
</evidence>
<dbReference type="PROSITE" id="PS50893">
    <property type="entry name" value="ABC_TRANSPORTER_2"/>
    <property type="match status" value="1"/>
</dbReference>
<feature type="transmembrane region" description="Helical" evidence="12">
    <location>
        <begin position="47"/>
        <end position="68"/>
    </location>
</feature>
<keyword evidence="4 12" id="KW-0812">Transmembrane</keyword>
<dbReference type="GO" id="GO:0005886">
    <property type="term" value="C:plasma membrane"/>
    <property type="evidence" value="ECO:0007669"/>
    <property type="project" value="UniProtKB-SubCell"/>
</dbReference>
<reference evidence="15" key="2">
    <citation type="submission" date="2015-07" db="EMBL/GenBank/DDBJ databases">
        <authorList>
            <person name="Noorani M."/>
        </authorList>
    </citation>
    <scope>NUCLEOTIDE SEQUENCE</scope>
    <source>
        <strain evidence="15">Yugu1</strain>
    </source>
</reference>
<accession>A0A368QFR0</accession>
<evidence type="ECO:0000256" key="2">
    <source>
        <dbReference type="ARBA" id="ARBA00007577"/>
    </source>
</evidence>
<keyword evidence="9 12" id="KW-0472">Membrane</keyword>
<dbReference type="GO" id="GO:0140359">
    <property type="term" value="F:ABC-type transporter activity"/>
    <property type="evidence" value="ECO:0007669"/>
    <property type="project" value="InterPro"/>
</dbReference>
<dbReference type="SUPFAM" id="SSF52540">
    <property type="entry name" value="P-loop containing nucleoside triphosphate hydrolases"/>
    <property type="match status" value="3"/>
</dbReference>
<evidence type="ECO:0000256" key="5">
    <source>
        <dbReference type="ARBA" id="ARBA00022737"/>
    </source>
</evidence>
<feature type="domain" description="ABC transmembrane type-1" evidence="14">
    <location>
        <begin position="619"/>
        <end position="882"/>
    </location>
</feature>
<feature type="transmembrane region" description="Helical" evidence="12">
    <location>
        <begin position="748"/>
        <end position="768"/>
    </location>
</feature>
<feature type="region of interest" description="Disordered" evidence="11">
    <location>
        <begin position="975"/>
        <end position="1006"/>
    </location>
</feature>
<feature type="transmembrane region" description="Helical" evidence="12">
    <location>
        <begin position="645"/>
        <end position="669"/>
    </location>
</feature>
<dbReference type="InterPro" id="IPR003439">
    <property type="entry name" value="ABC_transporter-like_ATP-bd"/>
</dbReference>
<evidence type="ECO:0000256" key="10">
    <source>
        <dbReference type="ARBA" id="ARBA00023180"/>
    </source>
</evidence>
<evidence type="ECO:0000256" key="4">
    <source>
        <dbReference type="ARBA" id="ARBA00022692"/>
    </source>
</evidence>
<dbReference type="CDD" id="cd18577">
    <property type="entry name" value="ABC_6TM_Pgp_ABCB1_D1_like"/>
    <property type="match status" value="1"/>
</dbReference>
<dbReference type="PANTHER" id="PTHR24222">
    <property type="entry name" value="ABC TRANSPORTER B FAMILY"/>
    <property type="match status" value="1"/>
</dbReference>
<dbReference type="CDD" id="cd03249">
    <property type="entry name" value="ABC_MTABC3_MDL1_MDL2"/>
    <property type="match status" value="1"/>
</dbReference>
<evidence type="ECO:0000259" key="13">
    <source>
        <dbReference type="PROSITE" id="PS50893"/>
    </source>
</evidence>
<reference evidence="15" key="1">
    <citation type="journal article" date="2012" name="Nat. Biotechnol.">
        <title>Reference genome sequence of the model plant Setaria.</title>
        <authorList>
            <person name="Bennetzen J.L."/>
            <person name="Schmutz J."/>
            <person name="Wang H."/>
            <person name="Percifield R."/>
            <person name="Hawkins J."/>
            <person name="Pontaroli A.C."/>
            <person name="Estep M."/>
            <person name="Feng L."/>
            <person name="Vaughn J.N."/>
            <person name="Grimwood J."/>
            <person name="Jenkins J."/>
            <person name="Barry K."/>
            <person name="Lindquist E."/>
            <person name="Hellsten U."/>
            <person name="Deshpande S."/>
            <person name="Wang X."/>
            <person name="Wu X."/>
            <person name="Mitros T."/>
            <person name="Triplett J."/>
            <person name="Yang X."/>
            <person name="Ye C.Y."/>
            <person name="Mauro-Herrera M."/>
            <person name="Wang L."/>
            <person name="Li P."/>
            <person name="Sharma M."/>
            <person name="Sharma R."/>
            <person name="Ronald P.C."/>
            <person name="Panaud O."/>
            <person name="Kellogg E.A."/>
            <person name="Brutnell T.P."/>
            <person name="Doust A.N."/>
            <person name="Tuskan G.A."/>
            <person name="Rokhsar D."/>
            <person name="Devos K.M."/>
        </authorList>
    </citation>
    <scope>NUCLEOTIDE SEQUENCE [LARGE SCALE GENOMIC DNA]</scope>
    <source>
        <strain evidence="15">Yugu1</strain>
    </source>
</reference>
<dbReference type="AlphaFoldDB" id="A0A368QFR0"/>
<feature type="compositionally biased region" description="Low complexity" evidence="11">
    <location>
        <begin position="975"/>
        <end position="994"/>
    </location>
</feature>
<dbReference type="PROSITE" id="PS50929">
    <property type="entry name" value="ABC_TM1F"/>
    <property type="match status" value="2"/>
</dbReference>
<evidence type="ECO:0000256" key="9">
    <source>
        <dbReference type="ARBA" id="ARBA00023136"/>
    </source>
</evidence>
<keyword evidence="7" id="KW-0067">ATP-binding</keyword>
<feature type="transmembrane region" description="Helical" evidence="12">
    <location>
        <begin position="140"/>
        <end position="164"/>
    </location>
</feature>
<dbReference type="EMBL" id="CM003530">
    <property type="protein sequence ID" value="RCV16712.1"/>
    <property type="molecule type" value="Genomic_DNA"/>
</dbReference>
<keyword evidence="10" id="KW-0325">Glycoprotein</keyword>
<dbReference type="OrthoDB" id="644465at2759"/>
<evidence type="ECO:0000313" key="15">
    <source>
        <dbReference type="EMBL" id="RCV16712.1"/>
    </source>
</evidence>
<gene>
    <name evidence="15" type="ORF">SETIT_3G160100v2</name>
</gene>
<evidence type="ECO:0000256" key="11">
    <source>
        <dbReference type="SAM" id="MobiDB-lite"/>
    </source>
</evidence>
<evidence type="ECO:0000256" key="1">
    <source>
        <dbReference type="ARBA" id="ARBA00004651"/>
    </source>
</evidence>
<dbReference type="SUPFAM" id="SSF90123">
    <property type="entry name" value="ABC transporter transmembrane region"/>
    <property type="match status" value="2"/>
</dbReference>
<comment type="similarity">
    <text evidence="2">Belongs to the ABC transporter superfamily. ABCB family. Multidrug resistance exporter (TC 3.A.1.201) subfamily.</text>
</comment>
<dbReference type="SMART" id="SM00382">
    <property type="entry name" value="AAA"/>
    <property type="match status" value="2"/>
</dbReference>
<feature type="transmembrane region" description="Helical" evidence="12">
    <location>
        <begin position="722"/>
        <end position="742"/>
    </location>
</feature>
<sequence length="1095" mass="117582">MAAGAAGAVASGVAQPLMTLVFGEVVDAFGSGSRHNVLHRVAGVCLKFFYLAIGSWFACFLQVACWMITGERQAARIRGLYLEAVLRQDIAFLDKEITTGQLVERMSGDAILIQDAIGREVFQLTATFLGGFVVAFSKGWLLAAVMLSSIPPIVIAGAAMSWTISKLSSQGQAKYNEAGNVFEQTIGAIRTVTSFNGENRAIALYNKYIRNAYISDVQEGTATGLGFGFVMFILFCSYGLTAWFGAKLIIDKGYEGGQVVSVWMAFMTGAMSLGEATPCVTGFVSGRAAGYRMLQIIQRKPEIDPKGTDGIVLAIIKGDIELRNVYFSYPSRPDQLVFDGFSLHVLCGKTMAIVGEGGSGKSTVISLVERFYDPQAGEVLVDGVNIKSLRLEWLRGKIGLVSQEPLLFAISIWENITYGKEDATDEEIMAATKLANAANFIDKLPNGLDTMVGEHGAQLSGGQKQRIAITRAILKNPQILLLDEATSALDMESERVVQEALNRIMQGKTTIIVAHRLSTKKDADTISVVHHGIVVEQEFDLATCKCQNRHAHGTTEEPQWCILPAIQLQDITGEPDASVRSVKSSKYIHSASLKRSISGGEECRKVPLSRLISLNEPEMPVLLLGTMAAVVSGVIFPILDSRFWTLMYVASGVVSFICLPVEYFLFGVAGGKLVERIRSLSFKSIVHQEISWFDKPSNASGTIGARLSVDASNIRRLVGDSLALMVRSTVTVLAGFIIAMAANWRLALVATIVLPLGGLQGFLQIKFLEGFSADAKAMYEEATQVANDAVSIIRTVASFCAEAKVMKTYYRKCKAPVQQGIRQGIVSGSGFGVSFFILYCTYALCFYVGAKFMLDGKATFTEVFFALLMATIGVSQTSALGSDSAKAKESASSIFALIDRKSKIDPNSDNGMVLADVAAELELRHVCFSCPSRPEMQILDLNLRIPSGKTVALVGESGCGKSTIIALRGDGYPGATAPSPSRGAPSSPVGRGSAWPSRGPCSGTRGSCCWTRRRARWTRSRSAPCRAAAGRTAVVVAHRLPTIMGADVIAVLRDGGVVALGTHEQLMASRDGAYASLVELRLRSERAGVSSSSSA</sequence>
<feature type="transmembrane region" description="Helical" evidence="12">
    <location>
        <begin position="619"/>
        <end position="639"/>
    </location>
</feature>
<feature type="domain" description="ABC transporter" evidence="13">
    <location>
        <begin position="320"/>
        <end position="556"/>
    </location>
</feature>
<evidence type="ECO:0000256" key="7">
    <source>
        <dbReference type="ARBA" id="ARBA00022840"/>
    </source>
</evidence>
<dbReference type="GO" id="GO:0010328">
    <property type="term" value="F:auxin influx transmembrane transporter activity"/>
    <property type="evidence" value="ECO:0007669"/>
    <property type="project" value="UniProtKB-ARBA"/>
</dbReference>
<dbReference type="FunFam" id="3.40.50.300:FF:000066">
    <property type="entry name" value="ABC transporter B family member 1"/>
    <property type="match status" value="1"/>
</dbReference>
<protein>
    <submittedName>
        <fullName evidence="15">Uncharacterized protein</fullName>
    </submittedName>
</protein>
<dbReference type="FunFam" id="1.20.1560.10:FF:000009">
    <property type="entry name" value="ABC transporter B family member 1"/>
    <property type="match status" value="1"/>
</dbReference>
<dbReference type="Pfam" id="PF00005">
    <property type="entry name" value="ABC_tran"/>
    <property type="match status" value="2"/>
</dbReference>
<proteinExistence type="inferred from homology"/>
<dbReference type="Gene3D" id="1.20.1560.10">
    <property type="entry name" value="ABC transporter type 1, transmembrane domain"/>
    <property type="match status" value="1"/>
</dbReference>
<comment type="subcellular location">
    <subcellularLocation>
        <location evidence="1">Cell membrane</location>
        <topology evidence="1">Multi-pass membrane protein</topology>
    </subcellularLocation>
</comment>
<dbReference type="PANTHER" id="PTHR24222:SF81">
    <property type="entry name" value="ABC TRANSPORTER B FAMILY MEMBER 11"/>
    <property type="match status" value="1"/>
</dbReference>
<keyword evidence="3" id="KW-0813">Transport</keyword>
<dbReference type="InterPro" id="IPR011527">
    <property type="entry name" value="ABC1_TM_dom"/>
</dbReference>
<feature type="transmembrane region" description="Helical" evidence="12">
    <location>
        <begin position="831"/>
        <end position="850"/>
    </location>
</feature>
<organism evidence="15">
    <name type="scientific">Setaria italica</name>
    <name type="common">Foxtail millet</name>
    <name type="synonym">Panicum italicum</name>
    <dbReference type="NCBI Taxonomy" id="4555"/>
    <lineage>
        <taxon>Eukaryota</taxon>
        <taxon>Viridiplantae</taxon>
        <taxon>Streptophyta</taxon>
        <taxon>Embryophyta</taxon>
        <taxon>Tracheophyta</taxon>
        <taxon>Spermatophyta</taxon>
        <taxon>Magnoliopsida</taxon>
        <taxon>Liliopsida</taxon>
        <taxon>Poales</taxon>
        <taxon>Poaceae</taxon>
        <taxon>PACMAD clade</taxon>
        <taxon>Panicoideae</taxon>
        <taxon>Panicodae</taxon>
        <taxon>Paniceae</taxon>
        <taxon>Cenchrinae</taxon>
        <taxon>Setaria</taxon>
    </lineage>
</organism>
<name>A0A368QFR0_SETIT</name>
<evidence type="ECO:0000259" key="14">
    <source>
        <dbReference type="PROSITE" id="PS50929"/>
    </source>
</evidence>
<keyword evidence="8 12" id="KW-1133">Transmembrane helix</keyword>
<evidence type="ECO:0000256" key="6">
    <source>
        <dbReference type="ARBA" id="ARBA00022741"/>
    </source>
</evidence>
<dbReference type="GO" id="GO:0016887">
    <property type="term" value="F:ATP hydrolysis activity"/>
    <property type="evidence" value="ECO:0007669"/>
    <property type="project" value="InterPro"/>
</dbReference>